<gene>
    <name evidence="2" type="ORF">J1777_13645</name>
</gene>
<keyword evidence="3" id="KW-1185">Reference proteome</keyword>
<name>A0A939H0X7_9BURK</name>
<organism evidence="2 3">
    <name type="scientific">Comamonas denitrificans</name>
    <dbReference type="NCBI Taxonomy" id="117506"/>
    <lineage>
        <taxon>Bacteria</taxon>
        <taxon>Pseudomonadati</taxon>
        <taxon>Pseudomonadota</taxon>
        <taxon>Betaproteobacteria</taxon>
        <taxon>Burkholderiales</taxon>
        <taxon>Comamonadaceae</taxon>
        <taxon>Comamonas</taxon>
    </lineage>
</organism>
<proteinExistence type="predicted"/>
<evidence type="ECO:0000313" key="3">
    <source>
        <dbReference type="Proteomes" id="UP000664731"/>
    </source>
</evidence>
<dbReference type="NCBIfam" id="NF043076">
    <property type="entry name" value="PHA_gran_PhaM"/>
    <property type="match status" value="1"/>
</dbReference>
<dbReference type="InterPro" id="IPR050026">
    <property type="entry name" value="PHA_gran_PhaM_N"/>
</dbReference>
<evidence type="ECO:0000313" key="2">
    <source>
        <dbReference type="EMBL" id="MBO1250851.1"/>
    </source>
</evidence>
<dbReference type="EMBL" id="JAFNME010000051">
    <property type="protein sequence ID" value="MBO1250851.1"/>
    <property type="molecule type" value="Genomic_DNA"/>
</dbReference>
<dbReference type="AlphaFoldDB" id="A0A939H0X7"/>
<reference evidence="2" key="1">
    <citation type="submission" date="2021-03" db="EMBL/GenBank/DDBJ databases">
        <title>Comamonas denitrificans.</title>
        <authorList>
            <person name="Finster K."/>
        </authorList>
    </citation>
    <scope>NUCLEOTIDE SEQUENCE</scope>
    <source>
        <strain evidence="2">MM2021_4</strain>
    </source>
</reference>
<accession>A0A939H0X7</accession>
<sequence>MSDAQAFGFGQFIPGYDFFQQLSQSSKGAALPPFSSWVAPTVSVEEIDKRIEELKAVQFWLDQNGKALAATVQALQVQKMTLSTLKGMNVNLQEFAQAVGAAQSGDLSNWPMGTAQKAAAAQRQTSAATQAAADTP</sequence>
<dbReference type="RefSeq" id="WP_341352963.1">
    <property type="nucleotide sequence ID" value="NZ_JAFNME010000051.1"/>
</dbReference>
<feature type="non-terminal residue" evidence="2">
    <location>
        <position position="136"/>
    </location>
</feature>
<dbReference type="Proteomes" id="UP000664731">
    <property type="component" value="Unassembled WGS sequence"/>
</dbReference>
<comment type="caution">
    <text evidence="2">The sequence shown here is derived from an EMBL/GenBank/DDBJ whole genome shotgun (WGS) entry which is preliminary data.</text>
</comment>
<evidence type="ECO:0000256" key="1">
    <source>
        <dbReference type="SAM" id="MobiDB-lite"/>
    </source>
</evidence>
<feature type="region of interest" description="Disordered" evidence="1">
    <location>
        <begin position="114"/>
        <end position="136"/>
    </location>
</feature>
<protein>
    <submittedName>
        <fullName evidence="2">Uncharacterized protein</fullName>
    </submittedName>
</protein>